<dbReference type="STRING" id="283909.R7V3W0"/>
<dbReference type="SUPFAM" id="SSF51197">
    <property type="entry name" value="Clavaminate synthase-like"/>
    <property type="match status" value="1"/>
</dbReference>
<accession>R7V3W0</accession>
<dbReference type="InterPro" id="IPR003347">
    <property type="entry name" value="JmjC_dom"/>
</dbReference>
<dbReference type="Proteomes" id="UP000014760">
    <property type="component" value="Unassembled WGS sequence"/>
</dbReference>
<protein>
    <recommendedName>
        <fullName evidence="2">JmjC domain-containing protein</fullName>
    </recommendedName>
</protein>
<dbReference type="PANTHER" id="PTHR12480:SF21">
    <property type="entry name" value="JMJC DOMAIN-CONTAINING PROTEIN 8"/>
    <property type="match status" value="1"/>
</dbReference>
<dbReference type="EMBL" id="KB297448">
    <property type="protein sequence ID" value="ELU10495.1"/>
    <property type="molecule type" value="Genomic_DNA"/>
</dbReference>
<gene>
    <name evidence="3" type="ORF">CAPTEDRAFT_19179</name>
</gene>
<dbReference type="InterPro" id="IPR050910">
    <property type="entry name" value="JMJD6_ArgDemeth/LysHydrox"/>
</dbReference>
<reference evidence="4" key="3">
    <citation type="submission" date="2015-06" db="UniProtKB">
        <authorList>
            <consortium name="EnsemblMetazoa"/>
        </authorList>
    </citation>
    <scope>IDENTIFICATION</scope>
</reference>
<dbReference type="AlphaFoldDB" id="R7V3W0"/>
<dbReference type="OrthoDB" id="438164at2759"/>
<dbReference type="EMBL" id="AMQN01006037">
    <property type="status" value="NOT_ANNOTATED_CDS"/>
    <property type="molecule type" value="Genomic_DNA"/>
</dbReference>
<dbReference type="HOGENOM" id="CLU_074983_0_0_1"/>
<feature type="domain" description="JmjC" evidence="2">
    <location>
        <begin position="150"/>
        <end position="271"/>
    </location>
</feature>
<dbReference type="GO" id="GO:0005634">
    <property type="term" value="C:nucleus"/>
    <property type="evidence" value="ECO:0007669"/>
    <property type="project" value="TreeGrafter"/>
</dbReference>
<organism evidence="3">
    <name type="scientific">Capitella teleta</name>
    <name type="common">Polychaete worm</name>
    <dbReference type="NCBI Taxonomy" id="283909"/>
    <lineage>
        <taxon>Eukaryota</taxon>
        <taxon>Metazoa</taxon>
        <taxon>Spiralia</taxon>
        <taxon>Lophotrochozoa</taxon>
        <taxon>Annelida</taxon>
        <taxon>Polychaeta</taxon>
        <taxon>Sedentaria</taxon>
        <taxon>Scolecida</taxon>
        <taxon>Capitellidae</taxon>
        <taxon>Capitella</taxon>
    </lineage>
</organism>
<evidence type="ECO:0000256" key="1">
    <source>
        <dbReference type="SAM" id="SignalP"/>
    </source>
</evidence>
<dbReference type="Gene3D" id="2.60.120.650">
    <property type="entry name" value="Cupin"/>
    <property type="match status" value="1"/>
</dbReference>
<name>R7V3W0_CAPTE</name>
<feature type="chain" id="PRO_5008788712" description="JmjC domain-containing protein" evidence="1">
    <location>
        <begin position="30"/>
        <end position="271"/>
    </location>
</feature>
<dbReference type="OMA" id="KEPHFHP"/>
<keyword evidence="1" id="KW-0732">Signal</keyword>
<dbReference type="GO" id="GO:0000987">
    <property type="term" value="F:cis-regulatory region sequence-specific DNA binding"/>
    <property type="evidence" value="ECO:0007669"/>
    <property type="project" value="TreeGrafter"/>
</dbReference>
<evidence type="ECO:0000313" key="3">
    <source>
        <dbReference type="EMBL" id="ELU10495.1"/>
    </source>
</evidence>
<dbReference type="PROSITE" id="PS51184">
    <property type="entry name" value="JMJC"/>
    <property type="match status" value="1"/>
</dbReference>
<feature type="signal peptide" evidence="1">
    <location>
        <begin position="1"/>
        <end position="29"/>
    </location>
</feature>
<reference evidence="3 5" key="2">
    <citation type="journal article" date="2013" name="Nature">
        <title>Insights into bilaterian evolution from three spiralian genomes.</title>
        <authorList>
            <person name="Simakov O."/>
            <person name="Marletaz F."/>
            <person name="Cho S.J."/>
            <person name="Edsinger-Gonzales E."/>
            <person name="Havlak P."/>
            <person name="Hellsten U."/>
            <person name="Kuo D.H."/>
            <person name="Larsson T."/>
            <person name="Lv J."/>
            <person name="Arendt D."/>
            <person name="Savage R."/>
            <person name="Osoegawa K."/>
            <person name="de Jong P."/>
            <person name="Grimwood J."/>
            <person name="Chapman J.A."/>
            <person name="Shapiro H."/>
            <person name="Aerts A."/>
            <person name="Otillar R.P."/>
            <person name="Terry A.Y."/>
            <person name="Boore J.L."/>
            <person name="Grigoriev I.V."/>
            <person name="Lindberg D.R."/>
            <person name="Seaver E.C."/>
            <person name="Weisblat D.A."/>
            <person name="Putnam N.H."/>
            <person name="Rokhsar D.S."/>
        </authorList>
    </citation>
    <scope>NUCLEOTIDE SEQUENCE</scope>
    <source>
        <strain evidence="3 5">I ESC-2004</strain>
    </source>
</reference>
<dbReference type="Pfam" id="PF13621">
    <property type="entry name" value="Cupin_8"/>
    <property type="match status" value="1"/>
</dbReference>
<keyword evidence="5" id="KW-1185">Reference proteome</keyword>
<dbReference type="InterPro" id="IPR041667">
    <property type="entry name" value="Cupin_8"/>
</dbReference>
<sequence length="271" mass="30943">MLFHSTKKILRSLFLFISLKNCICCDASAEDDGGWTTDPETRIAQPGPCNIEIRGDDLTQEEFLERYAHQAPLILRGVTDNKVFAWLSRKDNMLQEYGSKIIRLSSANTHSYSKVDVSLEKYVEEILGPQGLDSLGNETMIWFGDNNHTEWKKLFDSYLQPPYRLPGLTGAYSFGLAGPGTGVPFHFHGPGFAEVIYGRKRWFLYPPHQEPRFNPDKTTLHWLLDEYPNLHGSDMPYECTMGPGEVLYFPDHWWHGTLNIDTSVFISTFLG</sequence>
<evidence type="ECO:0000313" key="5">
    <source>
        <dbReference type="Proteomes" id="UP000014760"/>
    </source>
</evidence>
<evidence type="ECO:0000313" key="4">
    <source>
        <dbReference type="EnsemblMetazoa" id="CapteP19179"/>
    </source>
</evidence>
<proteinExistence type="predicted"/>
<reference evidence="5" key="1">
    <citation type="submission" date="2012-12" db="EMBL/GenBank/DDBJ databases">
        <authorList>
            <person name="Hellsten U."/>
            <person name="Grimwood J."/>
            <person name="Chapman J.A."/>
            <person name="Shapiro H."/>
            <person name="Aerts A."/>
            <person name="Otillar R.P."/>
            <person name="Terry A.Y."/>
            <person name="Boore J.L."/>
            <person name="Simakov O."/>
            <person name="Marletaz F."/>
            <person name="Cho S.-J."/>
            <person name="Edsinger-Gonzales E."/>
            <person name="Havlak P."/>
            <person name="Kuo D.-H."/>
            <person name="Larsson T."/>
            <person name="Lv J."/>
            <person name="Arendt D."/>
            <person name="Savage R."/>
            <person name="Osoegawa K."/>
            <person name="de Jong P."/>
            <person name="Lindberg D.R."/>
            <person name="Seaver E.C."/>
            <person name="Weisblat D.A."/>
            <person name="Putnam N.H."/>
            <person name="Grigoriev I.V."/>
            <person name="Rokhsar D.S."/>
        </authorList>
    </citation>
    <scope>NUCLEOTIDE SEQUENCE</scope>
    <source>
        <strain evidence="5">I ESC-2004</strain>
    </source>
</reference>
<dbReference type="PANTHER" id="PTHR12480">
    <property type="entry name" value="ARGININE DEMETHYLASE AND LYSYL-HYDROXYLASE JMJD"/>
    <property type="match status" value="1"/>
</dbReference>
<dbReference type="EnsemblMetazoa" id="CapteT19179">
    <property type="protein sequence ID" value="CapteP19179"/>
    <property type="gene ID" value="CapteG19179"/>
</dbReference>
<evidence type="ECO:0000259" key="2">
    <source>
        <dbReference type="PROSITE" id="PS51184"/>
    </source>
</evidence>